<comment type="caution">
    <text evidence="1">The sequence shown here is derived from an EMBL/GenBank/DDBJ whole genome shotgun (WGS) entry which is preliminary data.</text>
</comment>
<gene>
    <name evidence="1" type="ORF">ILYODFUR_009537</name>
</gene>
<reference evidence="1 2" key="1">
    <citation type="submission" date="2021-06" db="EMBL/GenBank/DDBJ databases">
        <authorList>
            <person name="Palmer J.M."/>
        </authorList>
    </citation>
    <scope>NUCLEOTIDE SEQUENCE [LARGE SCALE GENOMIC DNA]</scope>
    <source>
        <strain evidence="2">if_2019</strain>
        <tissue evidence="1">Muscle</tissue>
    </source>
</reference>
<organism evidence="1 2">
    <name type="scientific">Ilyodon furcidens</name>
    <name type="common">goldbreast splitfin</name>
    <dbReference type="NCBI Taxonomy" id="33524"/>
    <lineage>
        <taxon>Eukaryota</taxon>
        <taxon>Metazoa</taxon>
        <taxon>Chordata</taxon>
        <taxon>Craniata</taxon>
        <taxon>Vertebrata</taxon>
        <taxon>Euteleostomi</taxon>
        <taxon>Actinopterygii</taxon>
        <taxon>Neopterygii</taxon>
        <taxon>Teleostei</taxon>
        <taxon>Neoteleostei</taxon>
        <taxon>Acanthomorphata</taxon>
        <taxon>Ovalentaria</taxon>
        <taxon>Atherinomorphae</taxon>
        <taxon>Cyprinodontiformes</taxon>
        <taxon>Goodeidae</taxon>
        <taxon>Ilyodon</taxon>
    </lineage>
</organism>
<protein>
    <submittedName>
        <fullName evidence="1">Uncharacterized protein</fullName>
    </submittedName>
</protein>
<sequence>MTAPFFFSSVYYLPELSIPPLSVTVYISFLLSSYCQPCHLPIARLPRGVLTLGFFQICSLQAWKVVMRAKKNSLALSLTTRLVFLMKPNENSIFFLLVIPSHPPSLPHSSYPAFTGSGAFKLMTNFSVPVRAGFKLSQSLKRFCCDSTVKPYNFQEITQLFRNISKTFPRE</sequence>
<dbReference type="Proteomes" id="UP001482620">
    <property type="component" value="Unassembled WGS sequence"/>
</dbReference>
<dbReference type="EMBL" id="JAHRIQ010104936">
    <property type="protein sequence ID" value="MEQ2255020.1"/>
    <property type="molecule type" value="Genomic_DNA"/>
</dbReference>
<accession>A0ABV0VDY2</accession>
<proteinExistence type="predicted"/>
<evidence type="ECO:0000313" key="2">
    <source>
        <dbReference type="Proteomes" id="UP001482620"/>
    </source>
</evidence>
<name>A0ABV0VDY2_9TELE</name>
<evidence type="ECO:0000313" key="1">
    <source>
        <dbReference type="EMBL" id="MEQ2255020.1"/>
    </source>
</evidence>
<keyword evidence="2" id="KW-1185">Reference proteome</keyword>